<protein>
    <submittedName>
        <fullName evidence="1">Acetylornithine deacetylase/succinyl-diaminopimelate desuccinylase-like protein</fullName>
    </submittedName>
</protein>
<dbReference type="Proteomes" id="UP000554520">
    <property type="component" value="Unassembled WGS sequence"/>
</dbReference>
<gene>
    <name evidence="1" type="ORF">FHS21_005524</name>
</gene>
<organism evidence="1 2">
    <name type="scientific">Phyllobacterium trifolii</name>
    <dbReference type="NCBI Taxonomy" id="300193"/>
    <lineage>
        <taxon>Bacteria</taxon>
        <taxon>Pseudomonadati</taxon>
        <taxon>Pseudomonadota</taxon>
        <taxon>Alphaproteobacteria</taxon>
        <taxon>Hyphomicrobiales</taxon>
        <taxon>Phyllobacteriaceae</taxon>
        <taxon>Phyllobacterium</taxon>
    </lineage>
</organism>
<reference evidence="1 2" key="1">
    <citation type="submission" date="2020-08" db="EMBL/GenBank/DDBJ databases">
        <title>Genomic Encyclopedia of Type Strains, Phase III (KMG-III): the genomes of soil and plant-associated and newly described type strains.</title>
        <authorList>
            <person name="Whitman W."/>
        </authorList>
    </citation>
    <scope>NUCLEOTIDE SEQUENCE [LARGE SCALE GENOMIC DNA]</scope>
    <source>
        <strain evidence="1 2">CECT 7015</strain>
    </source>
</reference>
<evidence type="ECO:0000313" key="1">
    <source>
        <dbReference type="EMBL" id="MBB3149075.1"/>
    </source>
</evidence>
<keyword evidence="2" id="KW-1185">Reference proteome</keyword>
<name>A0A839UGK5_9HYPH</name>
<sequence length="118" mass="13418">MKREIEEHVFNFCRADPQLRKHPARIEWFLGGLARNFQPSIPFIRFSRKRFEANLSPFLSGFGTHGDIGWPMGIGKPPTVNFGPGDPARAHQPNERVSVRDLVDHTKAIALAIGQWCR</sequence>
<dbReference type="RefSeq" id="WP_246411213.1">
    <property type="nucleotide sequence ID" value="NZ_JACHXN010000026.1"/>
</dbReference>
<dbReference type="EMBL" id="JACHXN010000026">
    <property type="protein sequence ID" value="MBB3149075.1"/>
    <property type="molecule type" value="Genomic_DNA"/>
</dbReference>
<evidence type="ECO:0000313" key="2">
    <source>
        <dbReference type="Proteomes" id="UP000554520"/>
    </source>
</evidence>
<dbReference type="SUPFAM" id="SSF53187">
    <property type="entry name" value="Zn-dependent exopeptidases"/>
    <property type="match status" value="1"/>
</dbReference>
<comment type="caution">
    <text evidence="1">The sequence shown here is derived from an EMBL/GenBank/DDBJ whole genome shotgun (WGS) entry which is preliminary data.</text>
</comment>
<dbReference type="Gene3D" id="3.40.630.10">
    <property type="entry name" value="Zn peptidases"/>
    <property type="match status" value="1"/>
</dbReference>
<proteinExistence type="predicted"/>
<accession>A0A839UGK5</accession>
<dbReference type="AlphaFoldDB" id="A0A839UGK5"/>